<geneLocation type="chloroplast" evidence="1"/>
<proteinExistence type="predicted"/>
<sequence length="468" mass="57234">MISISHAYILRRIWKIKTNNKSYLKYLSKSWTSHLFLKNNFKIFLHEEGIVGYINLIKFQEKNWKLWLKHLNRYNLSPEVWNRITPKQWRFKVSEHWKGQQELVTKNKNKNFITCWQNCIFKTIDSSTIIEKRNKLLKNNFLTSSYFDLNKNTLTQKIFKSKEKQDLYNSSTKIFIISEKKKFDFSIIETNVFLEYNLLLWFTPEFIEQREIIYKKYKKKLFNGDTFIKLKNKILRNKELLQETEFNQSIRQWRWKSKNSEKQFRKLGDMASLMTFMQNQDTKISLSEKMQKDLDLFRLFFRRNNIVNQLTINSEHRLPRLLDDQMLIYKLINTSSNFKKRFEKLLNLGTFNKYLLSTNIYRNYRLKNLSLFNTLNLEDILLPKNRREFRILNSLYLQTEKNINLNKNFLNKIKQPNKKIQMNKNKTIKRFIWSSYRFEDLACMNRFWFSTLNGSRFSMLRVRIYPII</sequence>
<organism evidence="1">
    <name type="scientific">Rhaphidolejeunea foliicola</name>
    <dbReference type="NCBI Taxonomy" id="2846791"/>
    <lineage>
        <taxon>Eukaryota</taxon>
        <taxon>Viridiplantae</taxon>
        <taxon>Streptophyta</taxon>
        <taxon>Embryophyta</taxon>
        <taxon>Marchantiophyta</taxon>
        <taxon>Jungermanniopsida</taxon>
        <taxon>Jungermanniidae</taxon>
        <taxon>Porellales</taxon>
        <taxon>Jubulineae</taxon>
        <taxon>Lejeuneaceae</taxon>
        <taxon>Lejeuneoideae</taxon>
        <taxon>Lejeuneeae</taxon>
        <taxon>Lejeuneinae</taxon>
        <taxon>Rhaphidolejeunea</taxon>
    </lineage>
</organism>
<keyword evidence="1" id="KW-0934">Plastid</keyword>
<keyword evidence="1" id="KW-0150">Chloroplast</keyword>
<dbReference type="AlphaFoldDB" id="A0A8F2XU72"/>
<protein>
    <submittedName>
        <fullName evidence="1">Ycf1</fullName>
    </submittedName>
</protein>
<reference evidence="1" key="1">
    <citation type="journal article" date="2021" name="ACS Synth. Biol.">
        <title>Construction of DNA Tools for Hyperexpression in Marchantia Chloroplasts.</title>
        <authorList>
            <person name="Frangedakis E."/>
            <person name="Guzman-Chavez F."/>
            <person name="Rebmann M."/>
            <person name="Markel K."/>
            <person name="Yu Y."/>
            <person name="Perraki A."/>
            <person name="Tse S.W."/>
            <person name="Liu Y."/>
            <person name="Rever J."/>
            <person name="Sauret-Gueto S."/>
            <person name="Goffinet B."/>
            <person name="Schneider H."/>
            <person name="Haseloff J."/>
        </authorList>
    </citation>
    <scope>NUCLEOTIDE SEQUENCE</scope>
</reference>
<name>A0A8F2XU72_9MARC</name>
<dbReference type="EMBL" id="MW429498">
    <property type="protein sequence ID" value="QWW92327.1"/>
    <property type="molecule type" value="Genomic_DNA"/>
</dbReference>
<accession>A0A8F2XU72</accession>
<gene>
    <name evidence="1" type="primary">ycf1-2</name>
</gene>
<evidence type="ECO:0000313" key="1">
    <source>
        <dbReference type="EMBL" id="QWW92327.1"/>
    </source>
</evidence>